<reference evidence="2" key="1">
    <citation type="journal article" date="2004" name="Environ. Microbiol.">
        <title>The genome of Desulfotalea psychrophila, a sulfate-reducing bacterium from permanently cold Arctic sediments.</title>
        <authorList>
            <person name="Rabus R."/>
            <person name="Ruepp A."/>
            <person name="Frickey T."/>
            <person name="Rattei T."/>
            <person name="Fartmann B."/>
            <person name="Stark M."/>
            <person name="Bauer M."/>
            <person name="Zibat A."/>
            <person name="Lombardot T."/>
            <person name="Becker I."/>
            <person name="Amann J."/>
            <person name="Gellner K."/>
            <person name="Teeling H."/>
            <person name="Leuschner W.D."/>
            <person name="Gloeckner F.-O."/>
            <person name="Lupas A.N."/>
            <person name="Amann R."/>
            <person name="Klenk H.-P."/>
        </authorList>
    </citation>
    <scope>NUCLEOTIDE SEQUENCE [LARGE SCALE GENOMIC DNA]</scope>
    <source>
        <strain evidence="2">DSM 12343 / LSv54</strain>
    </source>
</reference>
<evidence type="ECO:0000313" key="1">
    <source>
        <dbReference type="EMBL" id="CAG37362.1"/>
    </source>
</evidence>
<accession>Q6AJW4</accession>
<dbReference type="KEGG" id="dps:DP2633"/>
<sequence>MRNFFFYNNKGPSCSFARFNSHSLYQRYLSPRSARSTLFFLSAQKKSSLEKAPKLQIKLKKRIGTISKK</sequence>
<proteinExistence type="predicted"/>
<name>Q6AJW4_DESPS</name>
<dbReference type="AlphaFoldDB" id="Q6AJW4"/>
<keyword evidence="2" id="KW-1185">Reference proteome</keyword>
<dbReference type="Proteomes" id="UP000000602">
    <property type="component" value="Chromosome"/>
</dbReference>
<dbReference type="STRING" id="177439.DP2633"/>
<dbReference type="EMBL" id="CR522870">
    <property type="protein sequence ID" value="CAG37362.1"/>
    <property type="molecule type" value="Genomic_DNA"/>
</dbReference>
<protein>
    <submittedName>
        <fullName evidence="1">Uncharacterized protein</fullName>
    </submittedName>
</protein>
<evidence type="ECO:0000313" key="2">
    <source>
        <dbReference type="Proteomes" id="UP000000602"/>
    </source>
</evidence>
<gene>
    <name evidence="1" type="ordered locus">DP2633</name>
</gene>
<dbReference type="HOGENOM" id="CLU_2769125_0_0_7"/>
<organism evidence="1 2">
    <name type="scientific">Desulfotalea psychrophila (strain LSv54 / DSM 12343)</name>
    <dbReference type="NCBI Taxonomy" id="177439"/>
    <lineage>
        <taxon>Bacteria</taxon>
        <taxon>Pseudomonadati</taxon>
        <taxon>Thermodesulfobacteriota</taxon>
        <taxon>Desulfobulbia</taxon>
        <taxon>Desulfobulbales</taxon>
        <taxon>Desulfocapsaceae</taxon>
        <taxon>Desulfotalea</taxon>
    </lineage>
</organism>